<dbReference type="InterPro" id="IPR013324">
    <property type="entry name" value="RNA_pol_sigma_r3/r4-like"/>
</dbReference>
<dbReference type="InterPro" id="IPR014284">
    <property type="entry name" value="RNA_pol_sigma-70_dom"/>
</dbReference>
<sequence>MSGPLDLLTARWSEIPPPLREQTDAAALAHAWQTIAEAWPEFADDPPAFFARVAPRLAPQAEVAAIVWPDLALADACLRALPGALAAFEAAHGDALDAALGAVGVGADERAEARQRLRLRLLVRETGEAPRLASYSGRGPLRAWLRVATVREALMLVRSARRRAAHEIDDDGELLEQAAVAEDPEIWLLRERCREELRAALQAAVAALDSRERTLLRLSLRDRLTVDQLGALFRVHRSTAARWLKALQAKLHASTRAELARALNLEGAEIESLIRAIGSRIDMSLAGSLEPPTQ</sequence>
<reference evidence="1" key="1">
    <citation type="submission" date="2021-08" db="EMBL/GenBank/DDBJ databases">
        <authorList>
            <person name="Stevens D.C."/>
        </authorList>
    </citation>
    <scope>NUCLEOTIDE SEQUENCE</scope>
    <source>
        <strain evidence="1">DSM 53165</strain>
    </source>
</reference>
<name>A0ABS7TJW5_9BACT</name>
<organism evidence="1 2">
    <name type="scientific">Nannocystis pusilla</name>
    <dbReference type="NCBI Taxonomy" id="889268"/>
    <lineage>
        <taxon>Bacteria</taxon>
        <taxon>Pseudomonadati</taxon>
        <taxon>Myxococcota</taxon>
        <taxon>Polyangia</taxon>
        <taxon>Nannocystales</taxon>
        <taxon>Nannocystaceae</taxon>
        <taxon>Nannocystis</taxon>
    </lineage>
</organism>
<comment type="caution">
    <text evidence="1">The sequence shown here is derived from an EMBL/GenBank/DDBJ whole genome shotgun (WGS) entry which is preliminary data.</text>
</comment>
<accession>A0ABS7TJW5</accession>
<proteinExistence type="predicted"/>
<dbReference type="RefSeq" id="WP_224190265.1">
    <property type="nucleotide sequence ID" value="NZ_JAIRAU010000001.1"/>
</dbReference>
<dbReference type="SUPFAM" id="SSF88659">
    <property type="entry name" value="Sigma3 and sigma4 domains of RNA polymerase sigma factors"/>
    <property type="match status" value="1"/>
</dbReference>
<evidence type="ECO:0000313" key="2">
    <source>
        <dbReference type="Proteomes" id="UP001139031"/>
    </source>
</evidence>
<dbReference type="NCBIfam" id="TIGR02937">
    <property type="entry name" value="sigma70-ECF"/>
    <property type="match status" value="1"/>
</dbReference>
<gene>
    <name evidence="1" type="ORF">K7C98_04560</name>
</gene>
<dbReference type="InterPro" id="IPR011745">
    <property type="entry name" value="RNA_pol_sigma70_MYXXA"/>
</dbReference>
<keyword evidence="2" id="KW-1185">Reference proteome</keyword>
<dbReference type="Gene3D" id="1.20.140.160">
    <property type="match status" value="1"/>
</dbReference>
<evidence type="ECO:0000313" key="1">
    <source>
        <dbReference type="EMBL" id="MBZ5708518.1"/>
    </source>
</evidence>
<protein>
    <submittedName>
        <fullName evidence="1">Sigma-70 family RNA polymerase sigma factor</fullName>
    </submittedName>
</protein>
<dbReference type="EMBL" id="JAIRAU010000001">
    <property type="protein sequence ID" value="MBZ5708518.1"/>
    <property type="molecule type" value="Genomic_DNA"/>
</dbReference>
<dbReference type="NCBIfam" id="TIGR03001">
    <property type="entry name" value="Sig-70_gmx1"/>
    <property type="match status" value="1"/>
</dbReference>
<dbReference type="Proteomes" id="UP001139031">
    <property type="component" value="Unassembled WGS sequence"/>
</dbReference>